<organism evidence="2 4">
    <name type="scientific">Rhodotorula toruloides</name>
    <name type="common">Yeast</name>
    <name type="synonym">Rhodosporidium toruloides</name>
    <dbReference type="NCBI Taxonomy" id="5286"/>
    <lineage>
        <taxon>Eukaryota</taxon>
        <taxon>Fungi</taxon>
        <taxon>Dikarya</taxon>
        <taxon>Basidiomycota</taxon>
        <taxon>Pucciniomycotina</taxon>
        <taxon>Microbotryomycetes</taxon>
        <taxon>Sporidiobolales</taxon>
        <taxon>Sporidiobolaceae</taxon>
        <taxon>Rhodotorula</taxon>
    </lineage>
</organism>
<feature type="compositionally biased region" description="Pro residues" evidence="1">
    <location>
        <begin position="651"/>
        <end position="660"/>
    </location>
</feature>
<feature type="compositionally biased region" description="Polar residues" evidence="1">
    <location>
        <begin position="157"/>
        <end position="171"/>
    </location>
</feature>
<dbReference type="Proteomes" id="UP000199069">
    <property type="component" value="Unassembled WGS sequence"/>
</dbReference>
<sequence length="751" mass="80811">MPDSLAVAPKPGGKVAGFFRRIKSRKSLRKLKETTVVEGDDKKDVPPLPSTLPPKLELLDLPVLSGDFFAGSPSSSYSDSTPAEEGKSGEEGLGSTGEADGGLASLLQFTSFASRANFDDRDLHSSTNSTTSTAPVCSLDRHSTSIEGDDGVDEYGSASSVGHDSAPTSPKTTTGLSLSLAPLSSGLTDVEKSRIATCTRKRLQLDAQLSPPTSRRREPSLRQQLAWLSISRRLNPSFPIDRSFLAGPPISPTTPTLAPKTVFARLANYTSRPSFTERSLVMVAEKTGVAREDVVRPIRRSQGLRYSTRAVGLSSLVSKPLGAVASTCATTKPSVRPSREVRPGAKNPPRPTRLPTLALNDEELVPTPRPASPQGQVDPPSTPLAPPVFQQSRPLSLTPPRKPILPGPLLLDAVVNNAARPSSTAANSPTKGQSSWALSDSDDDEPLAALKERSSPRRPHLKLSPSASVSSSLSPSPSSSPASLRSRSLPHSPSRHTHNMQSQLLEAQQRAAQLEAELVRLQRREERHERERREREEAEREKERLRRVREQRRRSEAMMRAVAGAKGEDGERRLSERASVTPQAPTFAPTPNLLGISAAANAIVPPAFPASPSYPSFLPIPVLVPVYTPPLQASISSPDLRQKTSQQFLAPPSPTSPSRPPLVASRSSPAVDKRSSLQPPPPALASSTVRFGETTRRHSLQPPPLSHPLPHSRSTPNVLQPPLPLGHTSQRLPPPRSRSHPHLPPVSVSRR</sequence>
<feature type="region of interest" description="Disordered" evidence="1">
    <location>
        <begin position="120"/>
        <end position="177"/>
    </location>
</feature>
<feature type="region of interest" description="Disordered" evidence="1">
    <location>
        <begin position="33"/>
        <end position="54"/>
    </location>
</feature>
<gene>
    <name evidence="2" type="primary">FGENESH: predicted gene_11.219</name>
    <name evidence="3" type="ORF">AAT19DRAFT_9934</name>
    <name evidence="2" type="ORF">BN2166_0057230</name>
</gene>
<name>A0A0K3CMG1_RHOTO</name>
<feature type="compositionally biased region" description="Basic and acidic residues" evidence="1">
    <location>
        <begin position="33"/>
        <end position="45"/>
    </location>
</feature>
<dbReference type="EMBL" id="CWKI01000011">
    <property type="protein sequence ID" value="CTR09862.1"/>
    <property type="molecule type" value="Genomic_DNA"/>
</dbReference>
<feature type="region of interest" description="Disordered" evidence="1">
    <location>
        <begin position="71"/>
        <end position="100"/>
    </location>
</feature>
<feature type="region of interest" description="Disordered" evidence="1">
    <location>
        <begin position="420"/>
        <end position="503"/>
    </location>
</feature>
<feature type="region of interest" description="Disordered" evidence="1">
    <location>
        <begin position="524"/>
        <end position="587"/>
    </location>
</feature>
<feature type="compositionally biased region" description="Low complexity" evidence="1">
    <location>
        <begin position="463"/>
        <end position="492"/>
    </location>
</feature>
<feature type="region of interest" description="Disordered" evidence="1">
    <location>
        <begin position="635"/>
        <end position="751"/>
    </location>
</feature>
<accession>A0A0K3CMG1</accession>
<feature type="compositionally biased region" description="Polar residues" evidence="1">
    <location>
        <begin position="125"/>
        <end position="135"/>
    </location>
</feature>
<reference evidence="3 5" key="2">
    <citation type="journal article" date="2018" name="Elife">
        <title>Functional genomics of lipid metabolism in the oleaginous yeast Rhodosporidium toruloides.</title>
        <authorList>
            <person name="Coradetti S.T."/>
            <person name="Pinel D."/>
            <person name="Geiselman G."/>
            <person name="Ito M."/>
            <person name="Mondo S."/>
            <person name="Reilly M.C."/>
            <person name="Cheng Y.F."/>
            <person name="Bauer S."/>
            <person name="Grigoriev I."/>
            <person name="Gladden J.M."/>
            <person name="Simmons B.A."/>
            <person name="Brem R."/>
            <person name="Arkin A.P."/>
            <person name="Skerker J.M."/>
        </authorList>
    </citation>
    <scope>NUCLEOTIDE SEQUENCE [LARGE SCALE GENOMIC DNA]</scope>
    <source>
        <strain evidence="3 5">NBRC 0880</strain>
    </source>
</reference>
<feature type="compositionally biased region" description="Polar residues" evidence="1">
    <location>
        <begin position="420"/>
        <end position="438"/>
    </location>
</feature>
<proteinExistence type="predicted"/>
<evidence type="ECO:0000313" key="2">
    <source>
        <dbReference type="EMBL" id="CTR09862.1"/>
    </source>
</evidence>
<dbReference type="Proteomes" id="UP000239560">
    <property type="component" value="Unassembled WGS sequence"/>
</dbReference>
<evidence type="ECO:0000313" key="4">
    <source>
        <dbReference type="Proteomes" id="UP000199069"/>
    </source>
</evidence>
<protein>
    <submittedName>
        <fullName evidence="2 3">Proteophosphoglycan ppg4</fullName>
    </submittedName>
</protein>
<feature type="compositionally biased region" description="Polar residues" evidence="1">
    <location>
        <begin position="635"/>
        <end position="648"/>
    </location>
</feature>
<feature type="region of interest" description="Disordered" evidence="1">
    <location>
        <begin position="328"/>
        <end position="403"/>
    </location>
</feature>
<dbReference type="EMBL" id="LCTV02000011">
    <property type="protein sequence ID" value="PRQ71819.1"/>
    <property type="molecule type" value="Genomic_DNA"/>
</dbReference>
<reference evidence="2 4" key="1">
    <citation type="submission" date="2015-07" db="EMBL/GenBank/DDBJ databases">
        <authorList>
            <person name="Cajimat M.N.B."/>
            <person name="Milazzo M.L."/>
            <person name="Fulhorst C.F."/>
        </authorList>
    </citation>
    <scope>NUCLEOTIDE SEQUENCE [LARGE SCALE GENOMIC DNA]</scope>
    <source>
        <strain evidence="2">Single colony</strain>
    </source>
</reference>
<feature type="compositionally biased region" description="Basic and acidic residues" evidence="1">
    <location>
        <begin position="524"/>
        <end position="544"/>
    </location>
</feature>
<feature type="compositionally biased region" description="Basic and acidic residues" evidence="1">
    <location>
        <begin position="566"/>
        <end position="576"/>
    </location>
</feature>
<evidence type="ECO:0000313" key="3">
    <source>
        <dbReference type="EMBL" id="PRQ71819.1"/>
    </source>
</evidence>
<dbReference type="OrthoDB" id="2527946at2759"/>
<dbReference type="AlphaFoldDB" id="A0A0K3CMG1"/>
<evidence type="ECO:0000313" key="5">
    <source>
        <dbReference type="Proteomes" id="UP000239560"/>
    </source>
</evidence>
<keyword evidence="4" id="KW-1185">Reference proteome</keyword>
<evidence type="ECO:0000256" key="1">
    <source>
        <dbReference type="SAM" id="MobiDB-lite"/>
    </source>
</evidence>